<keyword evidence="9 17" id="KW-0067">ATP-binding</keyword>
<dbReference type="GO" id="GO:0005524">
    <property type="term" value="F:ATP binding"/>
    <property type="evidence" value="ECO:0007669"/>
    <property type="project" value="UniProtKB-KW"/>
</dbReference>
<dbReference type="SUPFAM" id="SSF52374">
    <property type="entry name" value="Nucleotidylyl transferase"/>
    <property type="match status" value="1"/>
</dbReference>
<accession>A0A1D1UVF3</accession>
<evidence type="ECO:0000256" key="3">
    <source>
        <dbReference type="ARBA" id="ARBA00005594"/>
    </source>
</evidence>
<keyword evidence="6" id="KW-0597">Phosphoprotein</keyword>
<dbReference type="Proteomes" id="UP000186922">
    <property type="component" value="Unassembled WGS sequence"/>
</dbReference>
<dbReference type="GO" id="GO:0005829">
    <property type="term" value="C:cytosol"/>
    <property type="evidence" value="ECO:0007669"/>
    <property type="project" value="UniProtKB-SubCell"/>
</dbReference>
<evidence type="ECO:0000256" key="8">
    <source>
        <dbReference type="ARBA" id="ARBA00022741"/>
    </source>
</evidence>
<dbReference type="FunFam" id="3.40.50.620:FF:000414">
    <property type="entry name" value="Isoleucine--tRNA ligase, cytoplasmic-like"/>
    <property type="match status" value="1"/>
</dbReference>
<dbReference type="FunFam" id="3.40.50.620:FF:000050">
    <property type="entry name" value="Isoleucyl-tRNA synthetase,cytoplasmic"/>
    <property type="match status" value="1"/>
</dbReference>
<dbReference type="PANTHER" id="PTHR42780:SF1">
    <property type="entry name" value="ISOLEUCINE--TRNA LIGASE, CYTOPLASMIC"/>
    <property type="match status" value="1"/>
</dbReference>
<evidence type="ECO:0000256" key="10">
    <source>
        <dbReference type="ARBA" id="ARBA00022917"/>
    </source>
</evidence>
<comment type="subcellular location">
    <subcellularLocation>
        <location evidence="2">Cytoplasm</location>
        <location evidence="2">Cytosol</location>
    </subcellularLocation>
</comment>
<dbReference type="STRING" id="947166.A0A1D1UVF3"/>
<dbReference type="FunFam" id="1.10.730.10:FF:000004">
    <property type="entry name" value="Isoleucyl-tRNA synthetase, cytoplasmic"/>
    <property type="match status" value="1"/>
</dbReference>
<dbReference type="SUPFAM" id="SSF50677">
    <property type="entry name" value="ValRS/IleRS/LeuRS editing domain"/>
    <property type="match status" value="1"/>
</dbReference>
<evidence type="ECO:0000256" key="1">
    <source>
        <dbReference type="ARBA" id="ARBA00003170"/>
    </source>
</evidence>
<dbReference type="OrthoDB" id="1706657at2759"/>
<sequence length="1094" mass="125782">MSMLVPENINFAKEEENILKLWKDLDAFNTSLKQSKDKPRYTFYDGPPFATGLPHYGHILAGTIKDTVTRFAHQSGFHVDRRFGWDCHGLPVEYEIDKALGIKGPADVAAMGIEAYNNECRKIVMRYSGDWQSIVTRLGRWIDFENDYKTLYPWFMESVWWVFQQLYQKGLVYKGFKVMSFSTGLNTTLSNFEAGLNYKDVKDPAVTISFPLEKEPNVSLVAWTTTPFTLPSNLALCVNPEKTYVKVQENSTKKTYILMEARLEALFKKPADYEILEKFLGETLKGLRYIPLFNYFTKREDGLQSFTICTDKYVTEEAGTGVVHQAPYFGEDDYRVCLAHDVIAKDSAIVCPVDSSGRFTQDVSDFAGQYIKDADKAIIKHLKEQGRMVNVSQINHSYPYCYRSDTPLIYKAVPSWFVRVESIAQQLIDNNQTTYWVPDFVRDKRFGNWLRDARDWPISRSRYWGTPIPLWISDDGEEMVCVGSIEELAKLSGVKVEDLHRETVDKLTIPSSRPGGAPLKRIPEVFDCWFESGSMPYAQVHYPFENQETFERNFPADFIAEGIDQTRGWFYTLLVLSTALFNKPPSKNYIVNGLVLANDGQKMSKSKKNFPDPLEVVNKYGADALRLYLINSPVVRAENLRFKEEGVRDILKDVFLPWYNAYRFFCQQKNLFEKENGEKFTFSEQKQLMPENIMDKWILSFTQTLLQFVRDEMKAYRLYTVVPRLIKFVDLLTNWYVRSNRKRLRGDGGRVDCRNALETLFSVIFSMIRMLAPFVPFLTELMYQNLKNVVEKDSNDSQDRGSVHYLMFPEPRTDLMDLNIERAVSRMQTVVDLGRQARERRTLPIKSPLMEIVVIHRDQAFLDDIMAMESYIVEELNVRTLTTTLDKERYGVSVRAEPDHKVLGAKLKNSYKAVMDAVKKLTSAQLQGYQDRGFLDVCDTRLEGTDLKLIYTFDNKSSGDTAQTDYEPSSDNEVLILLNTTQNKELLDEGLAREIINVVQKLRKKAGLVPTDDIRVYYDVAVKDSELSEVVRKYAGYVENSIKKPFLPYPLPAELSVLAGESQSLKGASECVLHISIVEGPTYVSRFKSLLLTE</sequence>
<proteinExistence type="inferred from homology"/>
<keyword evidence="5" id="KW-0963">Cytoplasm</keyword>
<dbReference type="Pfam" id="PF19302">
    <property type="entry name" value="DUF5915"/>
    <property type="match status" value="1"/>
</dbReference>
<keyword evidence="7 17" id="KW-0436">Ligase</keyword>
<dbReference type="HAMAP" id="MF_02003">
    <property type="entry name" value="Ile_tRNA_synth_type2"/>
    <property type="match status" value="1"/>
</dbReference>
<keyword evidence="8 17" id="KW-0547">Nucleotide-binding</keyword>
<dbReference type="EC" id="6.1.1.5" evidence="4"/>
<dbReference type="EMBL" id="BDGG01000002">
    <property type="protein sequence ID" value="GAU93666.1"/>
    <property type="molecule type" value="Genomic_DNA"/>
</dbReference>
<dbReference type="InterPro" id="IPR001412">
    <property type="entry name" value="aa-tRNA-synth_I_CS"/>
</dbReference>
<evidence type="ECO:0000256" key="11">
    <source>
        <dbReference type="ARBA" id="ARBA00022990"/>
    </source>
</evidence>
<evidence type="ECO:0000313" key="21">
    <source>
        <dbReference type="Proteomes" id="UP000186922"/>
    </source>
</evidence>
<evidence type="ECO:0000313" key="20">
    <source>
        <dbReference type="EMBL" id="GAU93666.1"/>
    </source>
</evidence>
<dbReference type="GO" id="GO:0000049">
    <property type="term" value="F:tRNA binding"/>
    <property type="evidence" value="ECO:0007669"/>
    <property type="project" value="InterPro"/>
</dbReference>
<comment type="caution">
    <text evidence="20">The sequence shown here is derived from an EMBL/GenBank/DDBJ whole genome shotgun (WGS) entry which is preliminary data.</text>
</comment>
<evidence type="ECO:0000256" key="6">
    <source>
        <dbReference type="ARBA" id="ARBA00022553"/>
    </source>
</evidence>
<dbReference type="Gene3D" id="3.40.50.620">
    <property type="entry name" value="HUPs"/>
    <property type="match status" value="2"/>
</dbReference>
<dbReference type="InterPro" id="IPR014729">
    <property type="entry name" value="Rossmann-like_a/b/a_fold"/>
</dbReference>
<evidence type="ECO:0000256" key="4">
    <source>
        <dbReference type="ARBA" id="ARBA00013165"/>
    </source>
</evidence>
<dbReference type="AlphaFoldDB" id="A0A1D1UVF3"/>
<dbReference type="InterPro" id="IPR013155">
    <property type="entry name" value="M/V/L/I-tRNA-synth_anticd-bd"/>
</dbReference>
<keyword evidence="11" id="KW-0007">Acetylation</keyword>
<keyword evidence="10 17" id="KW-0648">Protein biosynthesis</keyword>
<evidence type="ECO:0000256" key="16">
    <source>
        <dbReference type="ARBA" id="ARBA00069879"/>
    </source>
</evidence>
<gene>
    <name evidence="20" type="primary">RvY_05568-1</name>
    <name evidence="20" type="synonym">RvY_05568.1</name>
    <name evidence="20" type="ORF">RvY_05568</name>
</gene>
<evidence type="ECO:0000256" key="15">
    <source>
        <dbReference type="ARBA" id="ARBA00063494"/>
    </source>
</evidence>
<dbReference type="GO" id="GO:0006428">
    <property type="term" value="P:isoleucyl-tRNA aminoacylation"/>
    <property type="evidence" value="ECO:0007669"/>
    <property type="project" value="InterPro"/>
</dbReference>
<keyword evidence="12 17" id="KW-0030">Aminoacyl-tRNA synthetase</keyword>
<dbReference type="PRINTS" id="PR00984">
    <property type="entry name" value="TRNASYNTHILE"/>
</dbReference>
<evidence type="ECO:0000256" key="9">
    <source>
        <dbReference type="ARBA" id="ARBA00022840"/>
    </source>
</evidence>
<dbReference type="InterPro" id="IPR009008">
    <property type="entry name" value="Val/Leu/Ile-tRNA-synth_edit"/>
</dbReference>
<dbReference type="InterPro" id="IPR002300">
    <property type="entry name" value="aa-tRNA-synth_Ia"/>
</dbReference>
<dbReference type="CDD" id="cd00818">
    <property type="entry name" value="IleRS_core"/>
    <property type="match status" value="1"/>
</dbReference>
<evidence type="ECO:0000256" key="14">
    <source>
        <dbReference type="ARBA" id="ARBA00048359"/>
    </source>
</evidence>
<comment type="similarity">
    <text evidence="3 17">Belongs to the class-I aminoacyl-tRNA synthetase family.</text>
</comment>
<evidence type="ECO:0000259" key="19">
    <source>
        <dbReference type="Pfam" id="PF08264"/>
    </source>
</evidence>
<dbReference type="Gene3D" id="1.10.730.10">
    <property type="entry name" value="Isoleucyl-tRNA Synthetase, Domain 1"/>
    <property type="match status" value="1"/>
</dbReference>
<evidence type="ECO:0000256" key="7">
    <source>
        <dbReference type="ARBA" id="ARBA00022598"/>
    </source>
</evidence>
<protein>
    <recommendedName>
        <fullName evidence="16">Isoleucine--tRNA ligase, cytoplasmic</fullName>
        <ecNumber evidence="4">6.1.1.5</ecNumber>
    </recommendedName>
    <alternativeName>
        <fullName evidence="13">Isoleucyl-tRNA synthetase</fullName>
    </alternativeName>
</protein>
<comment type="function">
    <text evidence="1">Catalyzes the specific attachment of an amino acid to its cognate tRNA in a 2 step reaction: the amino acid (AA) is first activated by ATP to form AA-AMP and then transferred to the acceptor end of the tRNA.</text>
</comment>
<organism evidence="20 21">
    <name type="scientific">Ramazzottius varieornatus</name>
    <name type="common">Water bear</name>
    <name type="synonym">Tardigrade</name>
    <dbReference type="NCBI Taxonomy" id="947166"/>
    <lineage>
        <taxon>Eukaryota</taxon>
        <taxon>Metazoa</taxon>
        <taxon>Ecdysozoa</taxon>
        <taxon>Tardigrada</taxon>
        <taxon>Eutardigrada</taxon>
        <taxon>Parachela</taxon>
        <taxon>Hypsibioidea</taxon>
        <taxon>Ramazzottiidae</taxon>
        <taxon>Ramazzottius</taxon>
    </lineage>
</organism>
<dbReference type="GO" id="GO:0002161">
    <property type="term" value="F:aminoacyl-tRNA deacylase activity"/>
    <property type="evidence" value="ECO:0007669"/>
    <property type="project" value="InterPro"/>
</dbReference>
<comment type="subunit">
    <text evidence="15">Part of a multisubunit complex that groups tRNA ligases for Arg (RARS1), Asp (DARS1), Gln (QARS1), Ile (IARS1), Leu (LARS1), Lys (KARS1), Met (MARS1) the bifunctional ligase for Glu and Pro (EPRS1) and the auxiliary subunits AIMP1/p43, AIMP2/p38 and EEF1E1/p18.</text>
</comment>
<dbReference type="PROSITE" id="PS00178">
    <property type="entry name" value="AA_TRNA_LIGASE_I"/>
    <property type="match status" value="1"/>
</dbReference>
<dbReference type="Pfam" id="PF00133">
    <property type="entry name" value="tRNA-synt_1"/>
    <property type="match status" value="1"/>
</dbReference>
<feature type="domain" description="Aminoacyl-tRNA synthetase class Ia" evidence="18">
    <location>
        <begin position="18"/>
        <end position="640"/>
    </location>
</feature>
<dbReference type="InterPro" id="IPR033709">
    <property type="entry name" value="Anticodon_Ile_ABEc"/>
</dbReference>
<dbReference type="CDD" id="cd07961">
    <property type="entry name" value="Anticodon_Ia_Ile_ABEc"/>
    <property type="match status" value="1"/>
</dbReference>
<evidence type="ECO:0000256" key="12">
    <source>
        <dbReference type="ARBA" id="ARBA00023146"/>
    </source>
</evidence>
<dbReference type="GO" id="GO:0017101">
    <property type="term" value="C:aminoacyl-tRNA synthetase multienzyme complex"/>
    <property type="evidence" value="ECO:0007669"/>
    <property type="project" value="UniProtKB-ARBA"/>
</dbReference>
<dbReference type="Pfam" id="PF08264">
    <property type="entry name" value="Anticodon_1"/>
    <property type="match status" value="1"/>
</dbReference>
<comment type="catalytic activity">
    <reaction evidence="14">
        <text>tRNA(Ile) + L-isoleucine + ATP = L-isoleucyl-tRNA(Ile) + AMP + diphosphate</text>
        <dbReference type="Rhea" id="RHEA:11060"/>
        <dbReference type="Rhea" id="RHEA-COMP:9666"/>
        <dbReference type="Rhea" id="RHEA-COMP:9695"/>
        <dbReference type="ChEBI" id="CHEBI:30616"/>
        <dbReference type="ChEBI" id="CHEBI:33019"/>
        <dbReference type="ChEBI" id="CHEBI:58045"/>
        <dbReference type="ChEBI" id="CHEBI:78442"/>
        <dbReference type="ChEBI" id="CHEBI:78528"/>
        <dbReference type="ChEBI" id="CHEBI:456215"/>
        <dbReference type="EC" id="6.1.1.5"/>
    </reaction>
</comment>
<dbReference type="PANTHER" id="PTHR42780">
    <property type="entry name" value="SOLEUCYL-TRNA SYNTHETASE"/>
    <property type="match status" value="1"/>
</dbReference>
<reference evidence="20 21" key="1">
    <citation type="journal article" date="2016" name="Nat. Commun.">
        <title>Extremotolerant tardigrade genome and improved radiotolerance of human cultured cells by tardigrade-unique protein.</title>
        <authorList>
            <person name="Hashimoto T."/>
            <person name="Horikawa D.D."/>
            <person name="Saito Y."/>
            <person name="Kuwahara H."/>
            <person name="Kozuka-Hata H."/>
            <person name="Shin-I T."/>
            <person name="Minakuchi Y."/>
            <person name="Ohishi K."/>
            <person name="Motoyama A."/>
            <person name="Aizu T."/>
            <person name="Enomoto A."/>
            <person name="Kondo K."/>
            <person name="Tanaka S."/>
            <person name="Hara Y."/>
            <person name="Koshikawa S."/>
            <person name="Sagara H."/>
            <person name="Miura T."/>
            <person name="Yokobori S."/>
            <person name="Miyagawa K."/>
            <person name="Suzuki Y."/>
            <person name="Kubo T."/>
            <person name="Oyama M."/>
            <person name="Kohara Y."/>
            <person name="Fujiyama A."/>
            <person name="Arakawa K."/>
            <person name="Katayama T."/>
            <person name="Toyoda A."/>
            <person name="Kunieda T."/>
        </authorList>
    </citation>
    <scope>NUCLEOTIDE SEQUENCE [LARGE SCALE GENOMIC DNA]</scope>
    <source>
        <strain evidence="20 21">YOKOZUNA-1</strain>
    </source>
</reference>
<dbReference type="GO" id="GO:0004822">
    <property type="term" value="F:isoleucine-tRNA ligase activity"/>
    <property type="evidence" value="ECO:0007669"/>
    <property type="project" value="UniProtKB-EC"/>
</dbReference>
<evidence type="ECO:0000256" key="13">
    <source>
        <dbReference type="ARBA" id="ARBA00032665"/>
    </source>
</evidence>
<dbReference type="NCBIfam" id="TIGR00392">
    <property type="entry name" value="ileS"/>
    <property type="match status" value="1"/>
</dbReference>
<evidence type="ECO:0000256" key="17">
    <source>
        <dbReference type="RuleBase" id="RU363035"/>
    </source>
</evidence>
<dbReference type="InterPro" id="IPR002301">
    <property type="entry name" value="Ile-tRNA-ligase"/>
</dbReference>
<dbReference type="InterPro" id="IPR009080">
    <property type="entry name" value="tRNAsynth_Ia_anticodon-bd"/>
</dbReference>
<dbReference type="InterPro" id="IPR023586">
    <property type="entry name" value="Ile-tRNA-ligase_type2"/>
</dbReference>
<feature type="domain" description="Methionyl/Valyl/Leucyl/Isoleucyl-tRNA synthetase anticodon-binding" evidence="19">
    <location>
        <begin position="695"/>
        <end position="849"/>
    </location>
</feature>
<evidence type="ECO:0000259" key="18">
    <source>
        <dbReference type="Pfam" id="PF00133"/>
    </source>
</evidence>
<name>A0A1D1UVF3_RAMVA</name>
<evidence type="ECO:0000256" key="2">
    <source>
        <dbReference type="ARBA" id="ARBA00004514"/>
    </source>
</evidence>
<keyword evidence="21" id="KW-1185">Reference proteome</keyword>
<dbReference type="SUPFAM" id="SSF47323">
    <property type="entry name" value="Anticodon-binding domain of a subclass of class I aminoacyl-tRNA synthetases"/>
    <property type="match status" value="1"/>
</dbReference>
<evidence type="ECO:0000256" key="5">
    <source>
        <dbReference type="ARBA" id="ARBA00022490"/>
    </source>
</evidence>